<organism evidence="1 2">
    <name type="scientific">[Candida] subhashii</name>
    <dbReference type="NCBI Taxonomy" id="561895"/>
    <lineage>
        <taxon>Eukaryota</taxon>
        <taxon>Fungi</taxon>
        <taxon>Dikarya</taxon>
        <taxon>Ascomycota</taxon>
        <taxon>Saccharomycotina</taxon>
        <taxon>Pichiomycetes</taxon>
        <taxon>Debaryomycetaceae</taxon>
        <taxon>Spathaspora</taxon>
    </lineage>
</organism>
<dbReference type="RefSeq" id="XP_049261398.1">
    <property type="nucleotide sequence ID" value="XM_049409373.1"/>
</dbReference>
<protein>
    <submittedName>
        <fullName evidence="1">Uncharacterized protein</fullName>
    </submittedName>
</protein>
<accession>A0A8J5QMH2</accession>
<keyword evidence="2" id="KW-1185">Reference proteome</keyword>
<evidence type="ECO:0000313" key="2">
    <source>
        <dbReference type="Proteomes" id="UP000694255"/>
    </source>
</evidence>
<name>A0A8J5QMH2_9ASCO</name>
<proteinExistence type="predicted"/>
<gene>
    <name evidence="1" type="ORF">J8A68_005320</name>
</gene>
<dbReference type="GeneID" id="73472120"/>
<dbReference type="AlphaFoldDB" id="A0A8J5QMH2"/>
<dbReference type="Proteomes" id="UP000694255">
    <property type="component" value="Unassembled WGS sequence"/>
</dbReference>
<sequence>MDVNFIGNVRSIVFESSLVVSEGHLKEVLKKLRHDCQVIFSEGSSPSILKILGDHGLEASKHVCLPVWGMNFDYSDVGKVKSLTLYNEFTAWTELNKFKDLESLKIESPRYVEGSLGLELLNLRIDGGTPDVISHILTEHVQLDLIKSMSLKVLPTNWLEFSTKLKVIEELEIDGTIMYLPNKKALRDLFYIKDIPETDFELLKLYPLRTLGFHPKDGQSNHHPSHYRELLISIPSLLNVIIGPNHFMLKKGEWVLQNEPLSVTENSMRFLNIWT</sequence>
<evidence type="ECO:0000313" key="1">
    <source>
        <dbReference type="EMBL" id="KAG7661165.1"/>
    </source>
</evidence>
<comment type="caution">
    <text evidence="1">The sequence shown here is derived from an EMBL/GenBank/DDBJ whole genome shotgun (WGS) entry which is preliminary data.</text>
</comment>
<dbReference type="EMBL" id="JAGSYN010000261">
    <property type="protein sequence ID" value="KAG7661165.1"/>
    <property type="molecule type" value="Genomic_DNA"/>
</dbReference>
<reference evidence="1 2" key="1">
    <citation type="journal article" date="2021" name="DNA Res.">
        <title>Genome analysis of Candida subhashii reveals its hybrid nature and dual mitochondrial genome conformations.</title>
        <authorList>
            <person name="Mixao V."/>
            <person name="Hegedusova E."/>
            <person name="Saus E."/>
            <person name="Pryszcz L.P."/>
            <person name="Cillingova A."/>
            <person name="Nosek J."/>
            <person name="Gabaldon T."/>
        </authorList>
    </citation>
    <scope>NUCLEOTIDE SEQUENCE [LARGE SCALE GENOMIC DNA]</scope>
    <source>
        <strain evidence="1 2">CBS 10753</strain>
    </source>
</reference>